<dbReference type="SUPFAM" id="SSF54695">
    <property type="entry name" value="POZ domain"/>
    <property type="match status" value="1"/>
</dbReference>
<dbReference type="InterPro" id="IPR016073">
    <property type="entry name" value="Skp1_comp_POZ"/>
</dbReference>
<evidence type="ECO:0000313" key="4">
    <source>
        <dbReference type="EMBL" id="CAF1206753.1"/>
    </source>
</evidence>
<evidence type="ECO:0000259" key="3">
    <source>
        <dbReference type="Pfam" id="PF03931"/>
    </source>
</evidence>
<dbReference type="EMBL" id="CAJNOJ010000152">
    <property type="protein sequence ID" value="CAF1206753.1"/>
    <property type="molecule type" value="Genomic_DNA"/>
</dbReference>
<dbReference type="SUPFAM" id="SSF81382">
    <property type="entry name" value="Skp1 dimerisation domain-like"/>
    <property type="match status" value="1"/>
</dbReference>
<dbReference type="PANTHER" id="PTHR11165">
    <property type="entry name" value="SKP1"/>
    <property type="match status" value="1"/>
</dbReference>
<dbReference type="InterPro" id="IPR036296">
    <property type="entry name" value="SKP1-like_dim_sf"/>
</dbReference>
<gene>
    <name evidence="4" type="ORF">EDS130_LOCUS25666</name>
</gene>
<dbReference type="SMART" id="SM00512">
    <property type="entry name" value="Skp1"/>
    <property type="match status" value="1"/>
</dbReference>
<sequence length="399" mass="44710">MATANETQSAPLRIYKLKASDGQIFQVDENVIEQLSTVKELCQTTNTGDAPIPLIAVSATMLEQVIKFYDHQKNECQAPAVGNDNGTNGITNEKKKFDSTGEWNLNFMKQFTVADGTLFEIITIANYLGAKSLLEIALKTITGLASKEQQETRALFNTSCDSSAQASNAPITCRPSERRNKWITLLSRDSTRRMTTVLRSKENECDLYLFKTPKRTSALSATTMNDRMFYSNTIKHIAFTSKTNTTDLSMHVTPMMTPIRSNRTTKFSTPASLQRRRALGQVNSNSKPICPILTSDDLSLSTDLKDLPLKHDELVILQAPSPAKSFSYVEDDLPHRSVHHNLDTFNDLMPTNERIECMIRTQSTGVNIFTFHGGIENTIRYQSPKCSRVDVFTLLDMLE</sequence>
<accession>A0A814WXH0</accession>
<dbReference type="InterPro" id="IPR011333">
    <property type="entry name" value="SKP1/BTB/POZ_sf"/>
</dbReference>
<keyword evidence="2" id="KW-0833">Ubl conjugation pathway</keyword>
<organism evidence="4 5">
    <name type="scientific">Adineta ricciae</name>
    <name type="common">Rotifer</name>
    <dbReference type="NCBI Taxonomy" id="249248"/>
    <lineage>
        <taxon>Eukaryota</taxon>
        <taxon>Metazoa</taxon>
        <taxon>Spiralia</taxon>
        <taxon>Gnathifera</taxon>
        <taxon>Rotifera</taxon>
        <taxon>Eurotatoria</taxon>
        <taxon>Bdelloidea</taxon>
        <taxon>Adinetida</taxon>
        <taxon>Adinetidae</taxon>
        <taxon>Adineta</taxon>
    </lineage>
</organism>
<dbReference type="Pfam" id="PF03931">
    <property type="entry name" value="Skp1_POZ"/>
    <property type="match status" value="1"/>
</dbReference>
<dbReference type="AlphaFoldDB" id="A0A814WXH0"/>
<dbReference type="InterPro" id="IPR016897">
    <property type="entry name" value="SKP1"/>
</dbReference>
<evidence type="ECO:0000256" key="2">
    <source>
        <dbReference type="ARBA" id="ARBA00022786"/>
    </source>
</evidence>
<comment type="caution">
    <text evidence="4">The sequence shown here is derived from an EMBL/GenBank/DDBJ whole genome shotgun (WGS) entry which is preliminary data.</text>
</comment>
<protein>
    <recommendedName>
        <fullName evidence="3">SKP1 component POZ domain-containing protein</fullName>
    </recommendedName>
</protein>
<comment type="similarity">
    <text evidence="1">Belongs to the SKP1 family.</text>
</comment>
<dbReference type="GO" id="GO:0006511">
    <property type="term" value="P:ubiquitin-dependent protein catabolic process"/>
    <property type="evidence" value="ECO:0007669"/>
    <property type="project" value="InterPro"/>
</dbReference>
<reference evidence="4" key="1">
    <citation type="submission" date="2021-02" db="EMBL/GenBank/DDBJ databases">
        <authorList>
            <person name="Nowell W R."/>
        </authorList>
    </citation>
    <scope>NUCLEOTIDE SEQUENCE</scope>
</reference>
<dbReference type="OrthoDB" id="10016884at2759"/>
<feature type="domain" description="SKP1 component POZ" evidence="3">
    <location>
        <begin position="16"/>
        <end position="73"/>
    </location>
</feature>
<name>A0A814WXH0_ADIRI</name>
<dbReference type="InterPro" id="IPR001232">
    <property type="entry name" value="SKP1-like"/>
</dbReference>
<dbReference type="Proteomes" id="UP000663852">
    <property type="component" value="Unassembled WGS sequence"/>
</dbReference>
<dbReference type="Gene3D" id="3.30.710.10">
    <property type="entry name" value="Potassium Channel Kv1.1, Chain A"/>
    <property type="match status" value="1"/>
</dbReference>
<proteinExistence type="inferred from homology"/>
<evidence type="ECO:0000256" key="1">
    <source>
        <dbReference type="ARBA" id="ARBA00009993"/>
    </source>
</evidence>
<evidence type="ECO:0000313" key="5">
    <source>
        <dbReference type="Proteomes" id="UP000663852"/>
    </source>
</evidence>